<keyword evidence="2" id="KW-1185">Reference proteome</keyword>
<dbReference type="Proteomes" id="UP001501563">
    <property type="component" value="Unassembled WGS sequence"/>
</dbReference>
<sequence>MTRMIADDVEAVARHHRTGRFVREAALRDDECILPRVELDELSDSGPLGISVPARLITEARLGQEAEYGGQDSFTLCLTPLPQ</sequence>
<dbReference type="EMBL" id="BAAAZA010000015">
    <property type="protein sequence ID" value="GAA3879160.1"/>
    <property type="molecule type" value="Genomic_DNA"/>
</dbReference>
<evidence type="ECO:0000313" key="1">
    <source>
        <dbReference type="EMBL" id="GAA3879160.1"/>
    </source>
</evidence>
<gene>
    <name evidence="1" type="ORF">GCM10022207_52240</name>
</gene>
<organism evidence="1 2">
    <name type="scientific">Streptomyces lannensis</name>
    <dbReference type="NCBI Taxonomy" id="766498"/>
    <lineage>
        <taxon>Bacteria</taxon>
        <taxon>Bacillati</taxon>
        <taxon>Actinomycetota</taxon>
        <taxon>Actinomycetes</taxon>
        <taxon>Kitasatosporales</taxon>
        <taxon>Streptomycetaceae</taxon>
        <taxon>Streptomyces</taxon>
    </lineage>
</organism>
<protein>
    <submittedName>
        <fullName evidence="1">Uncharacterized protein</fullName>
    </submittedName>
</protein>
<name>A0ABP7KL92_9ACTN</name>
<comment type="caution">
    <text evidence="1">The sequence shown here is derived from an EMBL/GenBank/DDBJ whole genome shotgun (WGS) entry which is preliminary data.</text>
</comment>
<proteinExistence type="predicted"/>
<reference evidence="2" key="1">
    <citation type="journal article" date="2019" name="Int. J. Syst. Evol. Microbiol.">
        <title>The Global Catalogue of Microorganisms (GCM) 10K type strain sequencing project: providing services to taxonomists for standard genome sequencing and annotation.</title>
        <authorList>
            <consortium name="The Broad Institute Genomics Platform"/>
            <consortium name="The Broad Institute Genome Sequencing Center for Infectious Disease"/>
            <person name="Wu L."/>
            <person name="Ma J."/>
        </authorList>
    </citation>
    <scope>NUCLEOTIDE SEQUENCE [LARGE SCALE GENOMIC DNA]</scope>
    <source>
        <strain evidence="2">JCM 16578</strain>
    </source>
</reference>
<dbReference type="RefSeq" id="WP_345551468.1">
    <property type="nucleotide sequence ID" value="NZ_BAAAZA010000015.1"/>
</dbReference>
<accession>A0ABP7KL92</accession>
<evidence type="ECO:0000313" key="2">
    <source>
        <dbReference type="Proteomes" id="UP001501563"/>
    </source>
</evidence>